<dbReference type="InterPro" id="IPR036770">
    <property type="entry name" value="Ankyrin_rpt-contain_sf"/>
</dbReference>
<evidence type="ECO:0000313" key="3">
    <source>
        <dbReference type="Proteomes" id="UP000829685"/>
    </source>
</evidence>
<reference evidence="2" key="1">
    <citation type="submission" date="2021-03" db="EMBL/GenBank/DDBJ databases">
        <title>Revisited historic fungal species revealed as producer of novel bioactive compounds through whole genome sequencing and comparative genomics.</title>
        <authorList>
            <person name="Vignolle G.A."/>
            <person name="Hochenegger N."/>
            <person name="Mach R.L."/>
            <person name="Mach-Aigner A.R."/>
            <person name="Javad Rahimi M."/>
            <person name="Salim K.A."/>
            <person name="Chan C.M."/>
            <person name="Lim L.B.L."/>
            <person name="Cai F."/>
            <person name="Druzhinina I.S."/>
            <person name="U'Ren J.M."/>
            <person name="Derntl C."/>
        </authorList>
    </citation>
    <scope>NUCLEOTIDE SEQUENCE</scope>
    <source>
        <strain evidence="2">TUCIM 5799</strain>
    </source>
</reference>
<keyword evidence="3" id="KW-1185">Reference proteome</keyword>
<gene>
    <name evidence="2" type="ORF">JX265_008294</name>
</gene>
<feature type="region of interest" description="Disordered" evidence="1">
    <location>
        <begin position="651"/>
        <end position="675"/>
    </location>
</feature>
<organism evidence="2 3">
    <name type="scientific">Neoarthrinium moseri</name>
    <dbReference type="NCBI Taxonomy" id="1658444"/>
    <lineage>
        <taxon>Eukaryota</taxon>
        <taxon>Fungi</taxon>
        <taxon>Dikarya</taxon>
        <taxon>Ascomycota</taxon>
        <taxon>Pezizomycotina</taxon>
        <taxon>Sordariomycetes</taxon>
        <taxon>Xylariomycetidae</taxon>
        <taxon>Amphisphaeriales</taxon>
        <taxon>Apiosporaceae</taxon>
        <taxon>Neoarthrinium</taxon>
    </lineage>
</organism>
<name>A0A9Q0AKD7_9PEZI</name>
<dbReference type="EMBL" id="JAFIMR010000022">
    <property type="protein sequence ID" value="KAI1865247.1"/>
    <property type="molecule type" value="Genomic_DNA"/>
</dbReference>
<feature type="compositionally biased region" description="Basic and acidic residues" evidence="1">
    <location>
        <begin position="651"/>
        <end position="663"/>
    </location>
</feature>
<sequence length="675" mass="76922">MAEAIGVVASAFTVAEAAMGVASVVHTLRKVWDEIQNVPESIEHLMKQVELLDPLIVEMEHDTKTRYGSASSDLKHSHVMRKSLEYCQQSTMGLKSLVNDMQSQVSAQRKVSRAVAKVKVIMKKQTLLAYEKRLHNSVMMLMFAQQVYLMELIKAQPSILAEKLGSRSQLFGFYKEDGAFLNQETLQPRRMEKACTQLDLGDEYDSRPSGLRPRSHKCKMRVGPVSSSVTTVFGFVTMEWKRTQLGLARQYSTDYRVLIHLPAILLRRAIELRITMATAGWTTSLRAWRVVIEDDSAAFRAVKNHDSQSLRQCLERGPSTLFDRNESGENLLHVALSVQSFDCARTLANAGIDFFETDDHGLTALDIFSLKASRHTESSRGIPSGMEYSNFHALLTFNDVFDDLENTRLGVVFLPVYLNTMVIRDIQEAVDFVKRQRFPSCSQMVGNAPLEYVFDMWVSIPLESVTIMMDDLSLRTSLVESGDSALIYIALCLGNRRWPMEEKELRGWKDILRLLFEPRTLHSTAHEGMSTKLWNEQAGPLGTPFLVLIWAALHWSISRKAYATFRDLWLYHLQPAVRSWLFIISECGFDLHEYGKVEQEFLQHESATLNGSYLFDLSRISKKLSLKVRLVNIRYSSKIEEWDLEWAEEAERPPSDARAESRLSARVPGQWVSED</sequence>
<evidence type="ECO:0000313" key="2">
    <source>
        <dbReference type="EMBL" id="KAI1865247.1"/>
    </source>
</evidence>
<accession>A0A9Q0AKD7</accession>
<dbReference type="AlphaFoldDB" id="A0A9Q0AKD7"/>
<dbReference type="Gene3D" id="1.25.40.20">
    <property type="entry name" value="Ankyrin repeat-containing domain"/>
    <property type="match status" value="1"/>
</dbReference>
<dbReference type="Proteomes" id="UP000829685">
    <property type="component" value="Unassembled WGS sequence"/>
</dbReference>
<comment type="caution">
    <text evidence="2">The sequence shown here is derived from an EMBL/GenBank/DDBJ whole genome shotgun (WGS) entry which is preliminary data.</text>
</comment>
<evidence type="ECO:0000256" key="1">
    <source>
        <dbReference type="SAM" id="MobiDB-lite"/>
    </source>
</evidence>
<proteinExistence type="predicted"/>
<protein>
    <submittedName>
        <fullName evidence="2">Uncharacterized protein</fullName>
    </submittedName>
</protein>
<dbReference type="SUPFAM" id="SSF48403">
    <property type="entry name" value="Ankyrin repeat"/>
    <property type="match status" value="1"/>
</dbReference>